<comment type="caution">
    <text evidence="1">The sequence shown here is derived from an EMBL/GenBank/DDBJ whole genome shotgun (WGS) entry which is preliminary data.</text>
</comment>
<proteinExistence type="predicted"/>
<dbReference type="AlphaFoldDB" id="A0A2J7YRI5"/>
<dbReference type="EMBL" id="LJIW01000002">
    <property type="protein sequence ID" value="PNG90620.1"/>
    <property type="molecule type" value="Genomic_DNA"/>
</dbReference>
<dbReference type="Proteomes" id="UP000236520">
    <property type="component" value="Unassembled WGS sequence"/>
</dbReference>
<keyword evidence="2" id="KW-1185">Reference proteome</keyword>
<gene>
    <name evidence="1" type="ORF">SMF913_26085</name>
</gene>
<sequence>MSTRAARSSALTVNSLRRHTRYGLIITAGAEVPTEGYGRPPHPVR</sequence>
<protein>
    <submittedName>
        <fullName evidence="1">Uncharacterized protein</fullName>
    </submittedName>
</protein>
<accession>A0A2J7YRI5</accession>
<reference evidence="1 2" key="1">
    <citation type="submission" date="2015-09" db="EMBL/GenBank/DDBJ databases">
        <title>Genome sequence, genome mining and natural product profiling of a biocontrol bacterium Streptomyces malaysiensis F913.</title>
        <authorList>
            <person name="Xu Y."/>
            <person name="Wei J."/>
            <person name="Xie J."/>
            <person name="Li T."/>
            <person name="Zhou Z."/>
        </authorList>
    </citation>
    <scope>NUCLEOTIDE SEQUENCE [LARGE SCALE GENOMIC DNA]</scope>
    <source>
        <strain evidence="1 2">F913</strain>
    </source>
</reference>
<organism evidence="1 2">
    <name type="scientific">Streptomyces malaysiensis</name>
    <dbReference type="NCBI Taxonomy" id="92644"/>
    <lineage>
        <taxon>Bacteria</taxon>
        <taxon>Bacillati</taxon>
        <taxon>Actinomycetota</taxon>
        <taxon>Actinomycetes</taxon>
        <taxon>Kitasatosporales</taxon>
        <taxon>Streptomycetaceae</taxon>
        <taxon>Streptomyces</taxon>
        <taxon>Streptomyces violaceusniger group</taxon>
    </lineage>
</organism>
<name>A0A2J7YRI5_STRMQ</name>
<evidence type="ECO:0000313" key="1">
    <source>
        <dbReference type="EMBL" id="PNG90620.1"/>
    </source>
</evidence>
<evidence type="ECO:0000313" key="2">
    <source>
        <dbReference type="Proteomes" id="UP000236520"/>
    </source>
</evidence>